<feature type="region of interest" description="Disordered" evidence="5">
    <location>
        <begin position="214"/>
        <end position="263"/>
    </location>
</feature>
<comment type="subcellular location">
    <subcellularLocation>
        <location evidence="1">Nucleus</location>
    </subcellularLocation>
</comment>
<evidence type="ECO:0000259" key="6">
    <source>
        <dbReference type="PROSITE" id="PS51294"/>
    </source>
</evidence>
<dbReference type="Pfam" id="PF00249">
    <property type="entry name" value="Myb_DNA-binding"/>
    <property type="match status" value="1"/>
</dbReference>
<dbReference type="FunFam" id="1.10.10.60:FF:000002">
    <property type="entry name" value="Myb family transcription factor"/>
    <property type="match status" value="1"/>
</dbReference>
<dbReference type="EMBL" id="KK914233">
    <property type="protein sequence ID" value="KDP45163.1"/>
    <property type="molecule type" value="Genomic_DNA"/>
</dbReference>
<evidence type="ECO:0000256" key="3">
    <source>
        <dbReference type="ARBA" id="ARBA00023163"/>
    </source>
</evidence>
<feature type="domain" description="HTH myb-type" evidence="6">
    <location>
        <begin position="157"/>
        <end position="217"/>
    </location>
</feature>
<dbReference type="InterPro" id="IPR009057">
    <property type="entry name" value="Homeodomain-like_sf"/>
</dbReference>
<keyword evidence="8" id="KW-1185">Reference proteome</keyword>
<dbReference type="PANTHER" id="PTHR31499">
    <property type="entry name" value="MYB FAMILY TRANSCRIPTION FACTOR PHL11"/>
    <property type="match status" value="1"/>
</dbReference>
<evidence type="ECO:0000256" key="5">
    <source>
        <dbReference type="SAM" id="MobiDB-lite"/>
    </source>
</evidence>
<organism evidence="7 8">
    <name type="scientific">Jatropha curcas</name>
    <name type="common">Barbados nut</name>
    <dbReference type="NCBI Taxonomy" id="180498"/>
    <lineage>
        <taxon>Eukaryota</taxon>
        <taxon>Viridiplantae</taxon>
        <taxon>Streptophyta</taxon>
        <taxon>Embryophyta</taxon>
        <taxon>Tracheophyta</taxon>
        <taxon>Spermatophyta</taxon>
        <taxon>Magnoliopsida</taxon>
        <taxon>eudicotyledons</taxon>
        <taxon>Gunneridae</taxon>
        <taxon>Pentapetalae</taxon>
        <taxon>rosids</taxon>
        <taxon>fabids</taxon>
        <taxon>Malpighiales</taxon>
        <taxon>Euphorbiaceae</taxon>
        <taxon>Crotonoideae</taxon>
        <taxon>Jatropheae</taxon>
        <taxon>Jatropha</taxon>
    </lineage>
</organism>
<evidence type="ECO:0000256" key="2">
    <source>
        <dbReference type="ARBA" id="ARBA00023015"/>
    </source>
</evidence>
<dbReference type="InterPro" id="IPR017930">
    <property type="entry name" value="Myb_dom"/>
</dbReference>
<keyword evidence="2" id="KW-0805">Transcription regulation</keyword>
<dbReference type="PANTHER" id="PTHR31499:SF43">
    <property type="entry name" value="MYB FAMILY TRANSCRIPTION FACTOR APL"/>
    <property type="match status" value="1"/>
</dbReference>
<protein>
    <recommendedName>
        <fullName evidence="6">HTH myb-type domain-containing protein</fullName>
    </recommendedName>
</protein>
<dbReference type="NCBIfam" id="TIGR01557">
    <property type="entry name" value="myb_SHAQKYF"/>
    <property type="match status" value="1"/>
</dbReference>
<evidence type="ECO:0000256" key="1">
    <source>
        <dbReference type="ARBA" id="ARBA00004123"/>
    </source>
</evidence>
<name>A0A067LD64_JATCU</name>
<gene>
    <name evidence="7" type="ORF">JCGZ_15028</name>
</gene>
<dbReference type="Proteomes" id="UP000027138">
    <property type="component" value="Unassembled WGS sequence"/>
</dbReference>
<evidence type="ECO:0000313" key="8">
    <source>
        <dbReference type="Proteomes" id="UP000027138"/>
    </source>
</evidence>
<dbReference type="GO" id="GO:0005634">
    <property type="term" value="C:nucleus"/>
    <property type="evidence" value="ECO:0007669"/>
    <property type="project" value="UniProtKB-SubCell"/>
</dbReference>
<dbReference type="InterPro" id="IPR046955">
    <property type="entry name" value="PHR1-like"/>
</dbReference>
<dbReference type="GO" id="GO:0003700">
    <property type="term" value="F:DNA-binding transcription factor activity"/>
    <property type="evidence" value="ECO:0007669"/>
    <property type="project" value="InterPro"/>
</dbReference>
<accession>A0A067LD64</accession>
<feature type="compositionally biased region" description="Low complexity" evidence="5">
    <location>
        <begin position="234"/>
        <end position="250"/>
    </location>
</feature>
<dbReference type="AlphaFoldDB" id="A0A067LD64"/>
<dbReference type="PROSITE" id="PS51294">
    <property type="entry name" value="HTH_MYB"/>
    <property type="match status" value="1"/>
</dbReference>
<dbReference type="SUPFAM" id="SSF46689">
    <property type="entry name" value="Homeodomain-like"/>
    <property type="match status" value="1"/>
</dbReference>
<reference evidence="7 8" key="1">
    <citation type="journal article" date="2014" name="PLoS ONE">
        <title>Global Analysis of Gene Expression Profiles in Physic Nut (Jatropha curcas L.) Seedlings Exposed to Salt Stress.</title>
        <authorList>
            <person name="Zhang L."/>
            <person name="Zhang C."/>
            <person name="Wu P."/>
            <person name="Chen Y."/>
            <person name="Li M."/>
            <person name="Jiang H."/>
            <person name="Wu G."/>
        </authorList>
    </citation>
    <scope>NUCLEOTIDE SEQUENCE [LARGE SCALE GENOMIC DNA]</scope>
    <source>
        <strain evidence="8">cv. GZQX0401</strain>
        <tissue evidence="7">Young leaves</tissue>
    </source>
</reference>
<dbReference type="Gene3D" id="1.10.10.60">
    <property type="entry name" value="Homeodomain-like"/>
    <property type="match status" value="1"/>
</dbReference>
<dbReference type="InterPro" id="IPR006447">
    <property type="entry name" value="Myb_dom_plants"/>
</dbReference>
<proteinExistence type="predicted"/>
<sequence>MEVFQGLEGAGDVPTNTHQRIDDFEIENGGLHYNLAQFEYANEFELQPQLEYDSDVELVPLFDEWDLDNAFLALQETLAPDPNPDPDPDPDPNLVNDHVVPLEEREVVVVVENEETPNDLNIVNAYLVSPGEGDNEMVRDEEELHLFFPQPSVIFSSDTKPRLRWTPELHNCFVRAVRHLGGPRKATPKAIQFMMDVDGLTLYHVKSHLQKYRQGRHSVKEWPGRVKHGKSSSKSRATVSSSKPVSLSPSQANSSAYTDAKGKAKANENIGGSLFMQMTSEKIVLRFEAAQSSYLDLAVENARRLFSNHYFRGATIGNASYAGQECTSIGTMAPVPTFYQNQINTCNAYNSLETIRANTSSLVQHHSFLPLIASCSEDHFPSIR</sequence>
<dbReference type="InterPro" id="IPR001005">
    <property type="entry name" value="SANT/Myb"/>
</dbReference>
<evidence type="ECO:0000256" key="4">
    <source>
        <dbReference type="ARBA" id="ARBA00023242"/>
    </source>
</evidence>
<dbReference type="OrthoDB" id="852197at2759"/>
<evidence type="ECO:0000313" key="7">
    <source>
        <dbReference type="EMBL" id="KDP45163.1"/>
    </source>
</evidence>
<dbReference type="GO" id="GO:0003677">
    <property type="term" value="F:DNA binding"/>
    <property type="evidence" value="ECO:0007669"/>
    <property type="project" value="InterPro"/>
</dbReference>
<keyword evidence="3" id="KW-0804">Transcription</keyword>
<keyword evidence="4" id="KW-0539">Nucleus</keyword>